<dbReference type="Gene3D" id="3.20.20.190">
    <property type="entry name" value="Phosphatidylinositol (PI) phosphodiesterase"/>
    <property type="match status" value="2"/>
</dbReference>
<sequence>MQPAKFFKYLKPSTGKERKQSTRRWNIFYVGVTLALVGMAVPFRAGMPQAHMADAGSQALGSGTTIAGGTPDHPNILSDKTKQTGAATAVASAGKGGTPPPVGAGAGIAAQPVKQPPAPGSKLVQVTEPETGIAIAPTIVTELRSKEQLEELSGPAKPATVILHVSSGLRITDPSGKTELGTLEAVLDGLGRRMIPAFYVRDGETADSVAGLLKKSGIEDAFVVSDRGELVKRARTLYPALRGIVDFSSAGNLSADDLLNIRRKTTASLAKIAILPGASASRSSVAYLQQRLIVVWTKEAGTKAGPELGLHTLITAGVNGIVTDSPKAAFKALKVYSHGNTLIRKPYIIGHRGMPSKAPENTIVSNRLGLEAGADFIENDMYLTKDGRLVIIHDPLLESTTNGKGKVEDFTLAQLKKLNANKPYPAGFPYVQIPTLEEQIDLARSQGKMIMAEMKSKNPAAMDAFVKVVKDKGAEDLINTMAFNPDQLKRLSELMPEMPMGLLTGETANEANIDGSLTNTLRLMQLRNTTFNTTYKGLGPNFMEAAKHRGVLISPWTFNDKSNFAKFFCYGAFGITTDYAFWASDWAASVKPVQDHIVVGNYESKDLSVLMETFKGDRLEKAADVILLDGEISVEAYGSRITAKRPGKAHALLRYTAVIDGGSKYDLYTQPITLEVRDVKEPG</sequence>
<organism evidence="3 4">
    <name type="scientific">Paenibacillus chitinolyticus</name>
    <dbReference type="NCBI Taxonomy" id="79263"/>
    <lineage>
        <taxon>Bacteria</taxon>
        <taxon>Bacillati</taxon>
        <taxon>Bacillota</taxon>
        <taxon>Bacilli</taxon>
        <taxon>Bacillales</taxon>
        <taxon>Paenibacillaceae</taxon>
        <taxon>Paenibacillus</taxon>
    </lineage>
</organism>
<gene>
    <name evidence="3" type="ORF">M5X16_02555</name>
</gene>
<keyword evidence="4" id="KW-1185">Reference proteome</keyword>
<dbReference type="InterPro" id="IPR017946">
    <property type="entry name" value="PLC-like_Pdiesterase_TIM-brl"/>
</dbReference>
<comment type="caution">
    <text evidence="3">The sequence shown here is derived from an EMBL/GenBank/DDBJ whole genome shotgun (WGS) entry which is preliminary data.</text>
</comment>
<evidence type="ECO:0000313" key="3">
    <source>
        <dbReference type="EMBL" id="MCY9594651.1"/>
    </source>
</evidence>
<evidence type="ECO:0000313" key="4">
    <source>
        <dbReference type="Proteomes" id="UP001527202"/>
    </source>
</evidence>
<evidence type="ECO:0000259" key="2">
    <source>
        <dbReference type="PROSITE" id="PS51704"/>
    </source>
</evidence>
<evidence type="ECO:0000256" key="1">
    <source>
        <dbReference type="SAM" id="Phobius"/>
    </source>
</evidence>
<accession>A0ABT4F9Q5</accession>
<keyword evidence="1" id="KW-1133">Transmembrane helix</keyword>
<dbReference type="SUPFAM" id="SSF51695">
    <property type="entry name" value="PLC-like phosphodiesterases"/>
    <property type="match status" value="1"/>
</dbReference>
<dbReference type="PROSITE" id="PS51704">
    <property type="entry name" value="GP_PDE"/>
    <property type="match status" value="1"/>
</dbReference>
<dbReference type="GeneID" id="95373978"/>
<dbReference type="Pfam" id="PF03009">
    <property type="entry name" value="GDPD"/>
    <property type="match status" value="1"/>
</dbReference>
<keyword evidence="1" id="KW-0812">Transmembrane</keyword>
<dbReference type="EMBL" id="JAMDMJ010000002">
    <property type="protein sequence ID" value="MCY9594651.1"/>
    <property type="molecule type" value="Genomic_DNA"/>
</dbReference>
<keyword evidence="1" id="KW-0472">Membrane</keyword>
<dbReference type="PANTHER" id="PTHR46211:SF14">
    <property type="entry name" value="GLYCEROPHOSPHODIESTER PHOSPHODIESTERASE"/>
    <property type="match status" value="1"/>
</dbReference>
<reference evidence="3 4" key="1">
    <citation type="submission" date="2022-05" db="EMBL/GenBank/DDBJ databases">
        <title>Genome Sequencing of Bee-Associated Microbes.</title>
        <authorList>
            <person name="Dunlap C."/>
        </authorList>
    </citation>
    <scope>NUCLEOTIDE SEQUENCE [LARGE SCALE GENOMIC DNA]</scope>
    <source>
        <strain evidence="3 4">NRRL B-23120</strain>
    </source>
</reference>
<feature type="domain" description="GP-PDE" evidence="2">
    <location>
        <begin position="346"/>
        <end position="587"/>
    </location>
</feature>
<dbReference type="InterPro" id="IPR030395">
    <property type="entry name" value="GP_PDE_dom"/>
</dbReference>
<dbReference type="PANTHER" id="PTHR46211">
    <property type="entry name" value="GLYCEROPHOSPHORYL DIESTER PHOSPHODIESTERASE"/>
    <property type="match status" value="1"/>
</dbReference>
<dbReference type="RefSeq" id="WP_241688784.1">
    <property type="nucleotide sequence ID" value="NZ_CP026520.1"/>
</dbReference>
<protein>
    <submittedName>
        <fullName evidence="3">Terminase</fullName>
    </submittedName>
</protein>
<dbReference type="Proteomes" id="UP001527202">
    <property type="component" value="Unassembled WGS sequence"/>
</dbReference>
<proteinExistence type="predicted"/>
<feature type="transmembrane region" description="Helical" evidence="1">
    <location>
        <begin position="25"/>
        <end position="43"/>
    </location>
</feature>
<name>A0ABT4F9Q5_9BACL</name>